<dbReference type="Proteomes" id="UP001642409">
    <property type="component" value="Unassembled WGS sequence"/>
</dbReference>
<proteinExistence type="predicted"/>
<sequence>MNPEQQRQQYEAFQQSLMREHQQAMIREQIIRREQESIMTPSQKQFVPEFPIYQIEKQVQKEKCQCLKNFCETLCCTQVFYLLIILGQCVTIFILLATSDFKK</sequence>
<reference evidence="3 4" key="2">
    <citation type="submission" date="2024-07" db="EMBL/GenBank/DDBJ databases">
        <authorList>
            <person name="Akdeniz Z."/>
        </authorList>
    </citation>
    <scope>NUCLEOTIDE SEQUENCE [LARGE SCALE GENOMIC DNA]</scope>
</reference>
<keyword evidence="1" id="KW-0472">Membrane</keyword>
<organism evidence="2">
    <name type="scientific">Hexamita inflata</name>
    <dbReference type="NCBI Taxonomy" id="28002"/>
    <lineage>
        <taxon>Eukaryota</taxon>
        <taxon>Metamonada</taxon>
        <taxon>Diplomonadida</taxon>
        <taxon>Hexamitidae</taxon>
        <taxon>Hexamitinae</taxon>
        <taxon>Hexamita</taxon>
    </lineage>
</organism>
<evidence type="ECO:0000313" key="3">
    <source>
        <dbReference type="EMBL" id="CAL6016569.1"/>
    </source>
</evidence>
<keyword evidence="4" id="KW-1185">Reference proteome</keyword>
<accession>A0AA86QHD4</accession>
<reference evidence="2" key="1">
    <citation type="submission" date="2023-06" db="EMBL/GenBank/DDBJ databases">
        <authorList>
            <person name="Kurt Z."/>
        </authorList>
    </citation>
    <scope>NUCLEOTIDE SEQUENCE</scope>
</reference>
<protein>
    <submittedName>
        <fullName evidence="3">Hypothetical_protein</fullName>
    </submittedName>
</protein>
<dbReference type="EMBL" id="CAXDID020000076">
    <property type="protein sequence ID" value="CAL6016569.1"/>
    <property type="molecule type" value="Genomic_DNA"/>
</dbReference>
<evidence type="ECO:0000313" key="4">
    <source>
        <dbReference type="Proteomes" id="UP001642409"/>
    </source>
</evidence>
<gene>
    <name evidence="3" type="ORF">HINF_LOCUS25573</name>
    <name evidence="2" type="ORF">HINF_LOCUS46460</name>
</gene>
<keyword evidence="1" id="KW-1133">Transmembrane helix</keyword>
<dbReference type="AlphaFoldDB" id="A0AA86QHD4"/>
<name>A0AA86QHD4_9EUKA</name>
<keyword evidence="1" id="KW-0812">Transmembrane</keyword>
<dbReference type="EMBL" id="CATOUU010000909">
    <property type="protein sequence ID" value="CAI9958815.1"/>
    <property type="molecule type" value="Genomic_DNA"/>
</dbReference>
<feature type="transmembrane region" description="Helical" evidence="1">
    <location>
        <begin position="79"/>
        <end position="98"/>
    </location>
</feature>
<comment type="caution">
    <text evidence="2">The sequence shown here is derived from an EMBL/GenBank/DDBJ whole genome shotgun (WGS) entry which is preliminary data.</text>
</comment>
<evidence type="ECO:0000313" key="2">
    <source>
        <dbReference type="EMBL" id="CAI9958815.1"/>
    </source>
</evidence>
<evidence type="ECO:0000256" key="1">
    <source>
        <dbReference type="SAM" id="Phobius"/>
    </source>
</evidence>